<evidence type="ECO:0000256" key="8">
    <source>
        <dbReference type="ARBA" id="ARBA00022723"/>
    </source>
</evidence>
<dbReference type="GO" id="GO:0042276">
    <property type="term" value="P:error-prone translesion synthesis"/>
    <property type="evidence" value="ECO:0007669"/>
    <property type="project" value="EnsemblFungi"/>
</dbReference>
<dbReference type="InterPro" id="IPR006172">
    <property type="entry name" value="DNA-dir_DNA_pol_B"/>
</dbReference>
<organism evidence="24 25">
    <name type="scientific">Suhomyces tanzawaensis NRRL Y-17324</name>
    <dbReference type="NCBI Taxonomy" id="984487"/>
    <lineage>
        <taxon>Eukaryota</taxon>
        <taxon>Fungi</taxon>
        <taxon>Dikarya</taxon>
        <taxon>Ascomycota</taxon>
        <taxon>Saccharomycotina</taxon>
        <taxon>Pichiomycetes</taxon>
        <taxon>Debaryomycetaceae</taxon>
        <taxon>Suhomyces</taxon>
    </lineage>
</organism>
<dbReference type="FunFam" id="1.10.287.690:FF:000002">
    <property type="entry name" value="DNA polymerase zeta"/>
    <property type="match status" value="1"/>
</dbReference>
<dbReference type="GO" id="GO:0070987">
    <property type="term" value="P:error-free translesion synthesis"/>
    <property type="evidence" value="ECO:0007669"/>
    <property type="project" value="EnsemblFungi"/>
</dbReference>
<evidence type="ECO:0000256" key="7">
    <source>
        <dbReference type="ARBA" id="ARBA00022705"/>
    </source>
</evidence>
<dbReference type="GO" id="GO:0000724">
    <property type="term" value="P:double-strand break repair via homologous recombination"/>
    <property type="evidence" value="ECO:0007669"/>
    <property type="project" value="TreeGrafter"/>
</dbReference>
<dbReference type="Pfam" id="PF03104">
    <property type="entry name" value="DNA_pol_B_exo1"/>
    <property type="match status" value="1"/>
</dbReference>
<dbReference type="Gene3D" id="3.30.420.10">
    <property type="entry name" value="Ribonuclease H-like superfamily/Ribonuclease H"/>
    <property type="match status" value="1"/>
</dbReference>
<dbReference type="FunFam" id="1.10.132.60:FF:000007">
    <property type="entry name" value="DNA polymerase"/>
    <property type="match status" value="1"/>
</dbReference>
<keyword evidence="11" id="KW-0862">Zinc</keyword>
<evidence type="ECO:0000256" key="2">
    <source>
        <dbReference type="ARBA" id="ARBA00004123"/>
    </source>
</evidence>
<dbReference type="SMART" id="SM00486">
    <property type="entry name" value="POLBc"/>
    <property type="match status" value="1"/>
</dbReference>
<keyword evidence="14" id="KW-0411">Iron-sulfur</keyword>
<dbReference type="SUPFAM" id="SSF56672">
    <property type="entry name" value="DNA/RNA polymerases"/>
    <property type="match status" value="1"/>
</dbReference>
<evidence type="ECO:0000256" key="13">
    <source>
        <dbReference type="ARBA" id="ARBA00023004"/>
    </source>
</evidence>
<dbReference type="InterPro" id="IPR056435">
    <property type="entry name" value="DPOD/Z_N"/>
</dbReference>
<keyword evidence="5 20" id="KW-0808">Transferase</keyword>
<keyword evidence="8" id="KW-0479">Metal-binding</keyword>
<evidence type="ECO:0000256" key="10">
    <source>
        <dbReference type="ARBA" id="ARBA00022771"/>
    </source>
</evidence>
<dbReference type="OrthoDB" id="2414538at2759"/>
<accession>A0A1E4SID9</accession>
<feature type="domain" description="DNA polymerase delta/zeta catalytic subunit N-terminal" evidence="23">
    <location>
        <begin position="74"/>
        <end position="169"/>
    </location>
</feature>
<reference evidence="25" key="1">
    <citation type="submission" date="2016-05" db="EMBL/GenBank/DDBJ databases">
        <title>Comparative genomics of biotechnologically important yeasts.</title>
        <authorList>
            <consortium name="DOE Joint Genome Institute"/>
            <person name="Riley R."/>
            <person name="Haridas S."/>
            <person name="Wolfe K.H."/>
            <person name="Lopes M.R."/>
            <person name="Hittinger C.T."/>
            <person name="Goker M."/>
            <person name="Salamov A."/>
            <person name="Wisecaver J."/>
            <person name="Long T.M."/>
            <person name="Aerts A.L."/>
            <person name="Barry K."/>
            <person name="Choi C."/>
            <person name="Clum A."/>
            <person name="Coughlan A.Y."/>
            <person name="Deshpande S."/>
            <person name="Douglass A.P."/>
            <person name="Hanson S.J."/>
            <person name="Klenk H.-P."/>
            <person name="Labutti K."/>
            <person name="Lapidus A."/>
            <person name="Lindquist E."/>
            <person name="Lipzen A."/>
            <person name="Meier-Kolthoff J.P."/>
            <person name="Ohm R.A."/>
            <person name="Otillar R.P."/>
            <person name="Pangilinan J."/>
            <person name="Peng Y."/>
            <person name="Rokas A."/>
            <person name="Rosa C.A."/>
            <person name="Scheuner C."/>
            <person name="Sibirny A.A."/>
            <person name="Slot J.C."/>
            <person name="Stielow J.B."/>
            <person name="Sun H."/>
            <person name="Kurtzman C.P."/>
            <person name="Blackwell M."/>
            <person name="Grigoriev I.V."/>
            <person name="Jeffries T.W."/>
        </authorList>
    </citation>
    <scope>NUCLEOTIDE SEQUENCE [LARGE SCALE GENOMIC DNA]</scope>
    <source>
        <strain evidence="25">NRRL Y-17324</strain>
    </source>
</reference>
<dbReference type="InterPro" id="IPR023211">
    <property type="entry name" value="DNA_pol_palm_dom_sf"/>
</dbReference>
<dbReference type="Gene3D" id="1.10.287.690">
    <property type="entry name" value="Helix hairpin bin"/>
    <property type="match status" value="1"/>
</dbReference>
<feature type="domain" description="DNA-directed DNA polymerase family B exonuclease" evidence="22">
    <location>
        <begin position="708"/>
        <end position="839"/>
    </location>
</feature>
<evidence type="ECO:0000256" key="18">
    <source>
        <dbReference type="ARBA" id="ARBA00049244"/>
    </source>
</evidence>
<dbReference type="GO" id="GO:0005634">
    <property type="term" value="C:nucleus"/>
    <property type="evidence" value="ECO:0007669"/>
    <property type="project" value="UniProtKB-SubCell"/>
</dbReference>
<evidence type="ECO:0000256" key="20">
    <source>
        <dbReference type="RuleBase" id="RU000442"/>
    </source>
</evidence>
<dbReference type="GO" id="GO:0003887">
    <property type="term" value="F:DNA-directed DNA polymerase activity"/>
    <property type="evidence" value="ECO:0007669"/>
    <property type="project" value="UniProtKB-KW"/>
</dbReference>
<evidence type="ECO:0000256" key="15">
    <source>
        <dbReference type="ARBA" id="ARBA00023125"/>
    </source>
</evidence>
<dbReference type="STRING" id="984487.A0A1E4SID9"/>
<keyword evidence="10" id="KW-0863">Zinc-finger</keyword>
<evidence type="ECO:0000313" key="25">
    <source>
        <dbReference type="Proteomes" id="UP000094285"/>
    </source>
</evidence>
<dbReference type="InterPro" id="IPR017964">
    <property type="entry name" value="DNA-dir_DNA_pol_B_CS"/>
</dbReference>
<protein>
    <recommendedName>
        <fullName evidence="20">DNA polymerase</fullName>
        <ecNumber evidence="20">2.7.7.7</ecNumber>
    </recommendedName>
</protein>
<dbReference type="InterPro" id="IPR006133">
    <property type="entry name" value="DNA-dir_DNA_pol_B_exonuc"/>
</dbReference>
<dbReference type="Pfam" id="PF00136">
    <property type="entry name" value="DNA_pol_B"/>
    <property type="match status" value="1"/>
</dbReference>
<keyword evidence="15 20" id="KW-0238">DNA-binding</keyword>
<evidence type="ECO:0000256" key="5">
    <source>
        <dbReference type="ARBA" id="ARBA00022679"/>
    </source>
</evidence>
<keyword evidence="17" id="KW-0539">Nucleus</keyword>
<dbReference type="Pfam" id="PF24055">
    <property type="entry name" value="POL3_N"/>
    <property type="match status" value="1"/>
</dbReference>
<dbReference type="CDD" id="cd05534">
    <property type="entry name" value="POLBc_zeta"/>
    <property type="match status" value="1"/>
</dbReference>
<dbReference type="Gene3D" id="3.90.1600.10">
    <property type="entry name" value="Palm domain of DNA polymerase"/>
    <property type="match status" value="1"/>
</dbReference>
<dbReference type="PROSITE" id="PS00116">
    <property type="entry name" value="DNA_POLYMERASE_B"/>
    <property type="match status" value="1"/>
</dbReference>
<dbReference type="GeneID" id="30984057"/>
<proteinExistence type="inferred from homology"/>
<evidence type="ECO:0000259" key="22">
    <source>
        <dbReference type="Pfam" id="PF03104"/>
    </source>
</evidence>
<evidence type="ECO:0000256" key="6">
    <source>
        <dbReference type="ARBA" id="ARBA00022695"/>
    </source>
</evidence>
<name>A0A1E4SID9_9ASCO</name>
<evidence type="ECO:0000256" key="9">
    <source>
        <dbReference type="ARBA" id="ARBA00022763"/>
    </source>
</evidence>
<dbReference type="GO" id="GO:0016035">
    <property type="term" value="C:zeta DNA polymerase complex"/>
    <property type="evidence" value="ECO:0007669"/>
    <property type="project" value="EnsemblFungi"/>
</dbReference>
<evidence type="ECO:0000256" key="14">
    <source>
        <dbReference type="ARBA" id="ARBA00023014"/>
    </source>
</evidence>
<evidence type="ECO:0000256" key="3">
    <source>
        <dbReference type="ARBA" id="ARBA00005755"/>
    </source>
</evidence>
<keyword evidence="13" id="KW-0408">Iron</keyword>
<dbReference type="InterPro" id="IPR030559">
    <property type="entry name" value="PolZ_Rev3"/>
</dbReference>
<comment type="subunit">
    <text evidence="19">Forms DNA polymerase zeta with REV7.</text>
</comment>
<keyword evidence="4" id="KW-0004">4Fe-4S</keyword>
<keyword evidence="25" id="KW-1185">Reference proteome</keyword>
<dbReference type="GO" id="GO:0006260">
    <property type="term" value="P:DNA replication"/>
    <property type="evidence" value="ECO:0007669"/>
    <property type="project" value="UniProtKB-KW"/>
</dbReference>
<evidence type="ECO:0000256" key="11">
    <source>
        <dbReference type="ARBA" id="ARBA00022833"/>
    </source>
</evidence>
<sequence>MPNDLSIQINDYDTYQAAPSKLDHLYSHVSQVPIIRIYGSISVVNPHKRRRPQNATAPSPPSSCYNVLVHVHNFYPYIYVDCHEDLPGPEHLQYLTGHIEAALAESFAKSRSRAAANDDDDDDGDDDIAPASPSIRKYIANVSVGKGTPIYGFQLGLQKFYKISLLAARHKTRLIKLVQSKAINFSGLNSPSASRNVYEGHLTHLVQFLTDFNLFGCGWLNVSTDGVYFRSPIINPALARFHTSDQVSTLVEFLQAYISHSNVLASLGKGQLESQLDSSTGMVNFDRIGKSMLELDITTKDISNRQWLVQRDPHLDFNELRHFRQKLQEGTHTPTPPQIYLSSLQHVDADLKFQCEMKQLTLDKAPSIYIPSEFQLPFGVHFLGTGSTTWSNQKELDDLLAYAIKLNTPTQMDIDTYSKKVLKKPRQKSIVSAKYPDILFRTCFELVDYESHLKHHDFVLQTGPDLVQWTDYASLFTNSSKLQIPSSFEPHPHSQPGSIDVDVAFGPIAYEVPVPAELEKSFISETFDQMGILEINYPDPFYDNEADVPAKPMVFANKKIPVPLVNESTLASLPVSAMIENYMKEHPVKEKHTKSYGKASWEYSIEPPSKEEMDEWLKEEEEYKKQKYLKFRSQIEPGITQSHFKFTYNSLKVQRKPNDFNNLSNFFLEIHSNNFSKDHLPNPACDPPTILLYHFDDANDMFTSNTLTTGILIFSNKHEAKTMSSLLQALDIPIELFQHELDMIKRLVELVELFDPDILSGYEVNASSWGYLVERVRTKYDLNLLASLGRGHWKSNGKFGDRWGYTHTSNLTVNGRHVFNVWRILRSELSLTSYTFENVCFHLLHQTIPKYSNYQLTEWFNTPIFLLNIMMLKYYLQRIDLTLKMITVRELISRNVEHSRLIGIDFNSNFYRGSQFKVESILSRITKLENILLNSPSKDQVQKMRPIECIPLVMEPDSNFYKSPMVVLDFQSLYPSIMIAYNYCYSTIVARLHNFNPKKNILGYLKHVPLPSGMIDLLMKEDGLNVSPNGYVFVKSHIRKSILAKMLEEILNTRILVKTVMKLFKEDKELNKLYNARQLALKLIANVTYGYTSATFSGRMPNLDVSDAIVATGREILTQSIELIEGGDFGAKVVYGDTDSLFVYFPGKSKDEAFRIGKNIAEYVTNQFPDPIFLKFEKVYHPCVLLSKKRYVGYKFESEDQKVASFEAKGIETVRRDGIPAQQKIVEKALRILFESKNLSNVKHYTLTQFLKIVTNKIAINDFCFAKEVRYGTYKDERYLPPGAIIAEKNVIKDARKEPQYRERVAYLVIKDSSKPRIKDRCITPEEFLESFKTSSPYNLDYDYYITRVLSPPLERIFNLIGADIKAWYREIPKFIKGTMTNKGMETKTLLDLNEFIQANSCLNCSTELPAMYDFMLCRECKSDELRLMTNFSMDRKHSQLKRFGVDQICDSCVTTNLLVAGGVVKNFCMEECSNYSCNVLYRKAAVRNEGRINEEISARVFDEMEW</sequence>
<dbReference type="PANTHER" id="PTHR45812">
    <property type="entry name" value="DNA POLYMERASE ZETA CATALYTIC SUBUNIT"/>
    <property type="match status" value="1"/>
</dbReference>
<evidence type="ECO:0000256" key="16">
    <source>
        <dbReference type="ARBA" id="ARBA00023204"/>
    </source>
</evidence>
<dbReference type="PRINTS" id="PR00106">
    <property type="entry name" value="DNAPOLB"/>
</dbReference>
<evidence type="ECO:0000256" key="4">
    <source>
        <dbReference type="ARBA" id="ARBA00022485"/>
    </source>
</evidence>
<evidence type="ECO:0000256" key="1">
    <source>
        <dbReference type="ARBA" id="ARBA00001966"/>
    </source>
</evidence>
<dbReference type="InterPro" id="IPR012337">
    <property type="entry name" value="RNaseH-like_sf"/>
</dbReference>
<dbReference type="PANTHER" id="PTHR45812:SF1">
    <property type="entry name" value="DNA POLYMERASE ZETA CATALYTIC SUBUNIT"/>
    <property type="match status" value="1"/>
</dbReference>
<dbReference type="GO" id="GO:0005739">
    <property type="term" value="C:mitochondrion"/>
    <property type="evidence" value="ECO:0007669"/>
    <property type="project" value="EnsemblFungi"/>
</dbReference>
<dbReference type="InterPro" id="IPR043502">
    <property type="entry name" value="DNA/RNA_pol_sf"/>
</dbReference>
<dbReference type="RefSeq" id="XP_020064395.1">
    <property type="nucleotide sequence ID" value="XM_020209921.1"/>
</dbReference>
<dbReference type="InterPro" id="IPR036397">
    <property type="entry name" value="RNaseH_sf"/>
</dbReference>
<comment type="subcellular location">
    <subcellularLocation>
        <location evidence="2">Nucleus</location>
    </subcellularLocation>
</comment>
<gene>
    <name evidence="24" type="ORF">CANTADRAFT_51274</name>
</gene>
<dbReference type="CDD" id="cd05778">
    <property type="entry name" value="DNA_polB_zeta_exo"/>
    <property type="match status" value="1"/>
</dbReference>
<dbReference type="EC" id="2.7.7.7" evidence="20"/>
<dbReference type="InterPro" id="IPR006134">
    <property type="entry name" value="DNA-dir_DNA_pol_B_multi_dom"/>
</dbReference>
<evidence type="ECO:0000313" key="24">
    <source>
        <dbReference type="EMBL" id="ODV79273.1"/>
    </source>
</evidence>
<keyword evidence="7 20" id="KW-0235">DNA replication</keyword>
<dbReference type="GO" id="GO:0008270">
    <property type="term" value="F:zinc ion binding"/>
    <property type="evidence" value="ECO:0007669"/>
    <property type="project" value="UniProtKB-KW"/>
</dbReference>
<keyword evidence="12 20" id="KW-0239">DNA-directed DNA polymerase</keyword>
<dbReference type="EMBL" id="KV453912">
    <property type="protein sequence ID" value="ODV79273.1"/>
    <property type="molecule type" value="Genomic_DNA"/>
</dbReference>
<keyword evidence="9" id="KW-0227">DNA damage</keyword>
<keyword evidence="16" id="KW-0234">DNA repair</keyword>
<dbReference type="SUPFAM" id="SSF53098">
    <property type="entry name" value="Ribonuclease H-like"/>
    <property type="match status" value="1"/>
</dbReference>
<dbReference type="GO" id="GO:0000166">
    <property type="term" value="F:nucleotide binding"/>
    <property type="evidence" value="ECO:0007669"/>
    <property type="project" value="InterPro"/>
</dbReference>
<comment type="similarity">
    <text evidence="3 20">Belongs to the DNA polymerase type-B family.</text>
</comment>
<dbReference type="Proteomes" id="UP000094285">
    <property type="component" value="Unassembled WGS sequence"/>
</dbReference>
<evidence type="ECO:0000256" key="17">
    <source>
        <dbReference type="ARBA" id="ARBA00023242"/>
    </source>
</evidence>
<evidence type="ECO:0000259" key="21">
    <source>
        <dbReference type="Pfam" id="PF00136"/>
    </source>
</evidence>
<dbReference type="InterPro" id="IPR042087">
    <property type="entry name" value="DNA_pol_B_thumb"/>
</dbReference>
<dbReference type="GO" id="GO:0051539">
    <property type="term" value="F:4 iron, 4 sulfur cluster binding"/>
    <property type="evidence" value="ECO:0007669"/>
    <property type="project" value="UniProtKB-KW"/>
</dbReference>
<feature type="domain" description="DNA-directed DNA polymerase family B multifunctional" evidence="21">
    <location>
        <begin position="905"/>
        <end position="1360"/>
    </location>
</feature>
<evidence type="ECO:0000256" key="19">
    <source>
        <dbReference type="ARBA" id="ARBA00066055"/>
    </source>
</evidence>
<dbReference type="GO" id="GO:0003677">
    <property type="term" value="F:DNA binding"/>
    <property type="evidence" value="ECO:0007669"/>
    <property type="project" value="UniProtKB-KW"/>
</dbReference>
<dbReference type="Gene3D" id="3.30.342.10">
    <property type="entry name" value="DNA Polymerase, chain B, domain 1"/>
    <property type="match status" value="1"/>
</dbReference>
<dbReference type="Gene3D" id="1.10.132.60">
    <property type="entry name" value="DNA polymerase family B, C-terminal domain"/>
    <property type="match status" value="1"/>
</dbReference>
<evidence type="ECO:0000256" key="12">
    <source>
        <dbReference type="ARBA" id="ARBA00022932"/>
    </source>
</evidence>
<comment type="cofactor">
    <cofactor evidence="1">
        <name>[4Fe-4S] cluster</name>
        <dbReference type="ChEBI" id="CHEBI:49883"/>
    </cofactor>
</comment>
<keyword evidence="6 20" id="KW-0548">Nucleotidyltransferase</keyword>
<comment type="catalytic activity">
    <reaction evidence="18 20">
        <text>DNA(n) + a 2'-deoxyribonucleoside 5'-triphosphate = DNA(n+1) + diphosphate</text>
        <dbReference type="Rhea" id="RHEA:22508"/>
        <dbReference type="Rhea" id="RHEA-COMP:17339"/>
        <dbReference type="Rhea" id="RHEA-COMP:17340"/>
        <dbReference type="ChEBI" id="CHEBI:33019"/>
        <dbReference type="ChEBI" id="CHEBI:61560"/>
        <dbReference type="ChEBI" id="CHEBI:173112"/>
        <dbReference type="EC" id="2.7.7.7"/>
    </reaction>
</comment>
<evidence type="ECO:0000259" key="23">
    <source>
        <dbReference type="Pfam" id="PF24055"/>
    </source>
</evidence>